<keyword evidence="5" id="KW-0472">Membrane</keyword>
<reference evidence="9 10" key="1">
    <citation type="journal article" date="2010" name="Int. J. Syst. Evol. Microbiol.">
        <title>Bacillus horneckiae sp. nov., isolated from a spacecraft-assembly clean room.</title>
        <authorList>
            <person name="Vaishampayan P."/>
            <person name="Probst A."/>
            <person name="Krishnamurthi S."/>
            <person name="Ghosh S."/>
            <person name="Osman S."/>
            <person name="McDowall A."/>
            <person name="Ruckmani A."/>
            <person name="Mayilraj S."/>
            <person name="Venkateswaran K."/>
        </authorList>
    </citation>
    <scope>NUCLEOTIDE SEQUENCE [LARGE SCALE GENOMIC DNA]</scope>
    <source>
        <strain evidence="10">1PO1SC</strain>
    </source>
</reference>
<feature type="domain" description="Penicillin-binding protein transpeptidase" evidence="7">
    <location>
        <begin position="260"/>
        <end position="567"/>
    </location>
</feature>
<dbReference type="Gene3D" id="3.40.710.10">
    <property type="entry name" value="DD-peptidase/beta-lactamase superfamily"/>
    <property type="match status" value="1"/>
</dbReference>
<dbReference type="Pfam" id="PF00905">
    <property type="entry name" value="Transpeptidase"/>
    <property type="match status" value="1"/>
</dbReference>
<dbReference type="SUPFAM" id="SSF56519">
    <property type="entry name" value="Penicillin binding protein dimerisation domain"/>
    <property type="match status" value="1"/>
</dbReference>
<keyword evidence="10" id="KW-1185">Reference proteome</keyword>
<dbReference type="GO" id="GO:0009252">
    <property type="term" value="P:peptidoglycan biosynthetic process"/>
    <property type="evidence" value="ECO:0007669"/>
    <property type="project" value="UniProtKB-UniPathway"/>
</dbReference>
<evidence type="ECO:0000256" key="4">
    <source>
        <dbReference type="ARBA" id="ARBA00012448"/>
    </source>
</evidence>
<evidence type="ECO:0000259" key="8">
    <source>
        <dbReference type="Pfam" id="PF03717"/>
    </source>
</evidence>
<accession>A0A2N0ZI81</accession>
<comment type="caution">
    <text evidence="9">The sequence shown here is derived from an EMBL/GenBank/DDBJ whole genome shotgun (WGS) entry which is preliminary data.</text>
</comment>
<proteinExistence type="inferred from homology"/>
<evidence type="ECO:0000256" key="2">
    <source>
        <dbReference type="ARBA" id="ARBA00004752"/>
    </source>
</evidence>
<dbReference type="GO" id="GO:0009002">
    <property type="term" value="F:serine-type D-Ala-D-Ala carboxypeptidase activity"/>
    <property type="evidence" value="ECO:0007669"/>
    <property type="project" value="UniProtKB-EC"/>
</dbReference>
<dbReference type="UniPathway" id="UPA00219"/>
<dbReference type="InterPro" id="IPR036138">
    <property type="entry name" value="PBP_dimer_sf"/>
</dbReference>
<dbReference type="AlphaFoldDB" id="A0A2N0ZI81"/>
<dbReference type="RefSeq" id="WP_066191876.1">
    <property type="nucleotide sequence ID" value="NZ_JARMMB010000007.1"/>
</dbReference>
<comment type="catalytic activity">
    <reaction evidence="6">
        <text>Preferential cleavage: (Ac)2-L-Lys-D-Ala-|-D-Ala. Also transpeptidation of peptidyl-alanyl moieties that are N-acyl substituents of D-alanine.</text>
        <dbReference type="EC" id="3.4.16.4"/>
    </reaction>
</comment>
<gene>
    <name evidence="9" type="ORF">CWS20_09545</name>
</gene>
<sequence>MWRKRAIIIVALFITVLVGLIGRLVQIQLVDTNHFTERNINLLEASVQQRSQEMVIDSGRGSFLDRNGQPLTEEYKPVLILFPFLSKMDWDIEKVSTITGASEYALRDAVEKAKEPVTFGTPKPLELTDKQVREINALQIPGVFAVEKKYHLANRPAEQLLGIANKDIQHRTRYDDKELPNDALLGVTGLERTFDEFLLAEKESKLIYHVDAKGGPLFGINVKYVDPANPFYPLNVKTTLDYEVQTIAEKLVDKHGIKKGGLVLLDIETNSIVAMVSRPSMNKKDPFAEGEVGTKNFMLKKQIMGSVFKTVIAAAAIDYELTDPNRLFDCSKKINGEPDEQYQHGMLNFSDSFAVSCNNTFGTLAKELMEIDPNIIETYAKKLSLTETVGWEGDIYHFEHFKQLYNEEQGHVFLNEEDRKDPNFVAMTGIGQYEVRGTPLAMANMMATIARGGEKEMVRTASAVLYKNRTSMLQFKEMPLEGDYIKPYTAMSLQKLLREVVVNEEGTGRLLNDLPYEVAGKSGTGQTGHSQGQEEIENKWFAGYFPHKDPKYALVTVRLEALENDQSTTALFADMVTALYEFDQSQSY</sequence>
<dbReference type="PANTHER" id="PTHR30627:SF24">
    <property type="entry name" value="PENICILLIN-BINDING PROTEIN 4B"/>
    <property type="match status" value="1"/>
</dbReference>
<dbReference type="EMBL" id="PISD01000018">
    <property type="protein sequence ID" value="PKG29225.1"/>
    <property type="molecule type" value="Genomic_DNA"/>
</dbReference>
<dbReference type="GO" id="GO:0008658">
    <property type="term" value="F:penicillin binding"/>
    <property type="evidence" value="ECO:0007669"/>
    <property type="project" value="InterPro"/>
</dbReference>
<dbReference type="InterPro" id="IPR005311">
    <property type="entry name" value="PBP_dimer"/>
</dbReference>
<organism evidence="9 10">
    <name type="scientific">Cytobacillus horneckiae</name>
    <dbReference type="NCBI Taxonomy" id="549687"/>
    <lineage>
        <taxon>Bacteria</taxon>
        <taxon>Bacillati</taxon>
        <taxon>Bacillota</taxon>
        <taxon>Bacilli</taxon>
        <taxon>Bacillales</taxon>
        <taxon>Bacillaceae</taxon>
        <taxon>Cytobacillus</taxon>
    </lineage>
</organism>
<evidence type="ECO:0000313" key="9">
    <source>
        <dbReference type="EMBL" id="PKG29225.1"/>
    </source>
</evidence>
<dbReference type="GO" id="GO:0005886">
    <property type="term" value="C:plasma membrane"/>
    <property type="evidence" value="ECO:0007669"/>
    <property type="project" value="TreeGrafter"/>
</dbReference>
<comment type="similarity">
    <text evidence="3">Belongs to the transpeptidase family.</text>
</comment>
<dbReference type="SUPFAM" id="SSF56601">
    <property type="entry name" value="beta-lactamase/transpeptidase-like"/>
    <property type="match status" value="1"/>
</dbReference>
<evidence type="ECO:0000313" key="10">
    <source>
        <dbReference type="Proteomes" id="UP000233343"/>
    </source>
</evidence>
<evidence type="ECO:0000256" key="3">
    <source>
        <dbReference type="ARBA" id="ARBA00007171"/>
    </source>
</evidence>
<evidence type="ECO:0000256" key="1">
    <source>
        <dbReference type="ARBA" id="ARBA00004370"/>
    </source>
</evidence>
<dbReference type="Pfam" id="PF03717">
    <property type="entry name" value="PBP_dimer"/>
    <property type="match status" value="1"/>
</dbReference>
<dbReference type="InterPro" id="IPR001460">
    <property type="entry name" value="PCN-bd_Tpept"/>
</dbReference>
<dbReference type="PANTHER" id="PTHR30627">
    <property type="entry name" value="PEPTIDOGLYCAN D,D-TRANSPEPTIDASE"/>
    <property type="match status" value="1"/>
</dbReference>
<name>A0A2N0ZI81_9BACI</name>
<comment type="subcellular location">
    <subcellularLocation>
        <location evidence="1">Membrane</location>
    </subcellularLocation>
</comment>
<dbReference type="Proteomes" id="UP000233343">
    <property type="component" value="Unassembled WGS sequence"/>
</dbReference>
<comment type="pathway">
    <text evidence="2">Cell wall biogenesis; peptidoglycan biosynthesis.</text>
</comment>
<dbReference type="InterPro" id="IPR050515">
    <property type="entry name" value="Beta-lactam/transpept"/>
</dbReference>
<evidence type="ECO:0000259" key="7">
    <source>
        <dbReference type="Pfam" id="PF00905"/>
    </source>
</evidence>
<feature type="domain" description="Penicillin-binding protein dimerisation" evidence="8">
    <location>
        <begin position="56"/>
        <end position="215"/>
    </location>
</feature>
<evidence type="ECO:0000256" key="6">
    <source>
        <dbReference type="ARBA" id="ARBA00034000"/>
    </source>
</evidence>
<dbReference type="InterPro" id="IPR012338">
    <property type="entry name" value="Beta-lactam/transpept-like"/>
</dbReference>
<protein>
    <recommendedName>
        <fullName evidence="4">serine-type D-Ala-D-Ala carboxypeptidase</fullName>
        <ecNumber evidence="4">3.4.16.4</ecNumber>
    </recommendedName>
</protein>
<dbReference type="GO" id="GO:0071972">
    <property type="term" value="F:peptidoglycan L,D-transpeptidase activity"/>
    <property type="evidence" value="ECO:0007669"/>
    <property type="project" value="TreeGrafter"/>
</dbReference>
<dbReference type="Gene3D" id="3.90.1310.10">
    <property type="entry name" value="Penicillin-binding protein 2a (Domain 2)"/>
    <property type="match status" value="1"/>
</dbReference>
<dbReference type="EC" id="3.4.16.4" evidence="4"/>
<dbReference type="GO" id="GO:0071555">
    <property type="term" value="P:cell wall organization"/>
    <property type="evidence" value="ECO:0007669"/>
    <property type="project" value="TreeGrafter"/>
</dbReference>
<evidence type="ECO:0000256" key="5">
    <source>
        <dbReference type="ARBA" id="ARBA00023136"/>
    </source>
</evidence>